<dbReference type="InterPro" id="IPR013088">
    <property type="entry name" value="Znf_NHR/GATA"/>
</dbReference>
<dbReference type="PANTHER" id="PTHR45805:SF2">
    <property type="entry name" value="NUCLEAR HORMONE RECEPTOR HR3-RELATED"/>
    <property type="match status" value="1"/>
</dbReference>
<sequence length="239" mass="27492">MFVSVRARTKNTIIVTLHGAWREDLNKICQTQRSRVQTMSTRQLPCKVCQGPSTGVHYGVLSCDACKGFFGRQLKSKGRHVVCPYNKNCGIKRSKKHVCAPCRYRKCLDVGMSVRAIKAGRYSLQWRHSLETELEQFKNSVEEHHQPDDCDDHKIETKNNVCLEARLHNPLGPNGESAQEIIDIIVEAYDHLPSNLRISQEYLDKKAEEYLEKYKLKEMVFGKMASVSTLQFTEIYRQV</sequence>
<dbReference type="Gene3D" id="3.30.50.10">
    <property type="entry name" value="Erythroid Transcription Factor GATA-1, subunit A"/>
    <property type="match status" value="1"/>
</dbReference>
<dbReference type="SUPFAM" id="SSF57716">
    <property type="entry name" value="Glucocorticoid receptor-like (DNA-binding domain)"/>
    <property type="match status" value="1"/>
</dbReference>
<evidence type="ECO:0000256" key="9">
    <source>
        <dbReference type="ARBA" id="ARBA00023242"/>
    </source>
</evidence>
<evidence type="ECO:0000256" key="4">
    <source>
        <dbReference type="ARBA" id="ARBA00022833"/>
    </source>
</evidence>
<dbReference type="GO" id="GO:0004879">
    <property type="term" value="F:nuclear receptor activity"/>
    <property type="evidence" value="ECO:0007669"/>
    <property type="project" value="TreeGrafter"/>
</dbReference>
<dbReference type="SMART" id="SM00399">
    <property type="entry name" value="ZnF_C4"/>
    <property type="match status" value="1"/>
</dbReference>
<dbReference type="GO" id="GO:0005634">
    <property type="term" value="C:nucleus"/>
    <property type="evidence" value="ECO:0007669"/>
    <property type="project" value="UniProtKB-SubCell"/>
</dbReference>
<evidence type="ECO:0000256" key="8">
    <source>
        <dbReference type="ARBA" id="ARBA00023170"/>
    </source>
</evidence>
<evidence type="ECO:0000313" key="11">
    <source>
        <dbReference type="EMBL" id="KAK3753907.1"/>
    </source>
</evidence>
<comment type="caution">
    <text evidence="11">The sequence shown here is derived from an EMBL/GenBank/DDBJ whole genome shotgun (WGS) entry which is preliminary data.</text>
</comment>
<keyword evidence="8" id="KW-0675">Receptor</keyword>
<dbReference type="PROSITE" id="PS51030">
    <property type="entry name" value="NUCLEAR_REC_DBD_2"/>
    <property type="match status" value="1"/>
</dbReference>
<dbReference type="Proteomes" id="UP001283361">
    <property type="component" value="Unassembled WGS sequence"/>
</dbReference>
<evidence type="ECO:0000256" key="3">
    <source>
        <dbReference type="ARBA" id="ARBA00022771"/>
    </source>
</evidence>
<dbReference type="PANTHER" id="PTHR45805">
    <property type="entry name" value="NUCLEAR HORMONE RECEPTOR HR3-RELATED"/>
    <property type="match status" value="1"/>
</dbReference>
<keyword evidence="4" id="KW-0862">Zinc</keyword>
<keyword evidence="5" id="KW-0805">Transcription regulation</keyword>
<evidence type="ECO:0000256" key="6">
    <source>
        <dbReference type="ARBA" id="ARBA00023125"/>
    </source>
</evidence>
<dbReference type="EMBL" id="JAWDGP010005687">
    <property type="protein sequence ID" value="KAK3753907.1"/>
    <property type="molecule type" value="Genomic_DNA"/>
</dbReference>
<reference evidence="11" key="1">
    <citation type="journal article" date="2023" name="G3 (Bethesda)">
        <title>A reference genome for the long-term kleptoplast-retaining sea slug Elysia crispata morphotype clarki.</title>
        <authorList>
            <person name="Eastman K.E."/>
            <person name="Pendleton A.L."/>
            <person name="Shaikh M.A."/>
            <person name="Suttiyut T."/>
            <person name="Ogas R."/>
            <person name="Tomko P."/>
            <person name="Gavelis G."/>
            <person name="Widhalm J.R."/>
            <person name="Wisecaver J.H."/>
        </authorList>
    </citation>
    <scope>NUCLEOTIDE SEQUENCE</scope>
    <source>
        <strain evidence="11">ECLA1</strain>
    </source>
</reference>
<dbReference type="InterPro" id="IPR001628">
    <property type="entry name" value="Znf_hrmn_rcpt"/>
</dbReference>
<keyword evidence="9" id="KW-0539">Nucleus</keyword>
<dbReference type="Pfam" id="PF00105">
    <property type="entry name" value="zf-C4"/>
    <property type="match status" value="1"/>
</dbReference>
<keyword evidence="2" id="KW-0479">Metal-binding</keyword>
<feature type="domain" description="Nuclear receptor" evidence="10">
    <location>
        <begin position="43"/>
        <end position="119"/>
    </location>
</feature>
<keyword evidence="3" id="KW-0863">Zinc-finger</keyword>
<accession>A0AAE0YPS8</accession>
<dbReference type="GO" id="GO:0008270">
    <property type="term" value="F:zinc ion binding"/>
    <property type="evidence" value="ECO:0007669"/>
    <property type="project" value="UniProtKB-KW"/>
</dbReference>
<proteinExistence type="predicted"/>
<evidence type="ECO:0000256" key="5">
    <source>
        <dbReference type="ARBA" id="ARBA00023015"/>
    </source>
</evidence>
<evidence type="ECO:0000256" key="2">
    <source>
        <dbReference type="ARBA" id="ARBA00022723"/>
    </source>
</evidence>
<keyword evidence="7" id="KW-0804">Transcription</keyword>
<name>A0AAE0YPS8_9GAST</name>
<dbReference type="AlphaFoldDB" id="A0AAE0YPS8"/>
<evidence type="ECO:0000259" key="10">
    <source>
        <dbReference type="PROSITE" id="PS51030"/>
    </source>
</evidence>
<keyword evidence="6" id="KW-0238">DNA-binding</keyword>
<dbReference type="PRINTS" id="PR00047">
    <property type="entry name" value="STROIDFINGER"/>
</dbReference>
<dbReference type="GO" id="GO:0000978">
    <property type="term" value="F:RNA polymerase II cis-regulatory region sequence-specific DNA binding"/>
    <property type="evidence" value="ECO:0007669"/>
    <property type="project" value="TreeGrafter"/>
</dbReference>
<protein>
    <recommendedName>
        <fullName evidence="10">Nuclear receptor domain-containing protein</fullName>
    </recommendedName>
</protein>
<evidence type="ECO:0000313" key="12">
    <source>
        <dbReference type="Proteomes" id="UP001283361"/>
    </source>
</evidence>
<evidence type="ECO:0000256" key="1">
    <source>
        <dbReference type="ARBA" id="ARBA00004123"/>
    </source>
</evidence>
<organism evidence="11 12">
    <name type="scientific">Elysia crispata</name>
    <name type="common">lettuce slug</name>
    <dbReference type="NCBI Taxonomy" id="231223"/>
    <lineage>
        <taxon>Eukaryota</taxon>
        <taxon>Metazoa</taxon>
        <taxon>Spiralia</taxon>
        <taxon>Lophotrochozoa</taxon>
        <taxon>Mollusca</taxon>
        <taxon>Gastropoda</taxon>
        <taxon>Heterobranchia</taxon>
        <taxon>Euthyneura</taxon>
        <taxon>Panpulmonata</taxon>
        <taxon>Sacoglossa</taxon>
        <taxon>Placobranchoidea</taxon>
        <taxon>Plakobranchidae</taxon>
        <taxon>Elysia</taxon>
    </lineage>
</organism>
<comment type="subcellular location">
    <subcellularLocation>
        <location evidence="1">Nucleus</location>
    </subcellularLocation>
</comment>
<keyword evidence="12" id="KW-1185">Reference proteome</keyword>
<gene>
    <name evidence="11" type="ORF">RRG08_006291</name>
</gene>
<evidence type="ECO:0000256" key="7">
    <source>
        <dbReference type="ARBA" id="ARBA00023163"/>
    </source>
</evidence>